<evidence type="ECO:0000313" key="5">
    <source>
        <dbReference type="EMBL" id="MCJ8501345.1"/>
    </source>
</evidence>
<sequence>MTETPRIAKILFATDLSLNAERAFAYALSLADAYGAEVTVLHVFGKLPPNADLLLVSFLGYGSIEEMHAKSRGQLMERTRERITRFCAEAAGVTSTCRVMRDRVIVETGKASERILHHAHSGGYDILVMGTRGHGLIQEALLGGTSRKVIQDCAIPVFLVPMGNGR</sequence>
<keyword evidence="2" id="KW-0547">Nucleotide-binding</keyword>
<keyword evidence="3" id="KW-0067">ATP-binding</keyword>
<evidence type="ECO:0000313" key="6">
    <source>
        <dbReference type="Proteomes" id="UP001165427"/>
    </source>
</evidence>
<dbReference type="Pfam" id="PF00582">
    <property type="entry name" value="Usp"/>
    <property type="match status" value="1"/>
</dbReference>
<dbReference type="PANTHER" id="PTHR46268:SF27">
    <property type="entry name" value="UNIVERSAL STRESS PROTEIN RV2623"/>
    <property type="match status" value="1"/>
</dbReference>
<organism evidence="5 6">
    <name type="scientific">Desulfatitalea alkaliphila</name>
    <dbReference type="NCBI Taxonomy" id="2929485"/>
    <lineage>
        <taxon>Bacteria</taxon>
        <taxon>Pseudomonadati</taxon>
        <taxon>Thermodesulfobacteriota</taxon>
        <taxon>Desulfobacteria</taxon>
        <taxon>Desulfobacterales</taxon>
        <taxon>Desulfosarcinaceae</taxon>
        <taxon>Desulfatitalea</taxon>
    </lineage>
</organism>
<comment type="caution">
    <text evidence="5">The sequence shown here is derived from an EMBL/GenBank/DDBJ whole genome shotgun (WGS) entry which is preliminary data.</text>
</comment>
<dbReference type="InterPro" id="IPR006016">
    <property type="entry name" value="UspA"/>
</dbReference>
<dbReference type="InterPro" id="IPR014729">
    <property type="entry name" value="Rossmann-like_a/b/a_fold"/>
</dbReference>
<name>A0AA41UJ08_9BACT</name>
<dbReference type="GO" id="GO:0005524">
    <property type="term" value="F:ATP binding"/>
    <property type="evidence" value="ECO:0007669"/>
    <property type="project" value="UniProtKB-KW"/>
</dbReference>
<keyword evidence="6" id="KW-1185">Reference proteome</keyword>
<gene>
    <name evidence="5" type="ORF">MRX98_12240</name>
</gene>
<evidence type="ECO:0000256" key="3">
    <source>
        <dbReference type="ARBA" id="ARBA00022840"/>
    </source>
</evidence>
<evidence type="ECO:0000256" key="2">
    <source>
        <dbReference type="ARBA" id="ARBA00022741"/>
    </source>
</evidence>
<feature type="domain" description="UspA" evidence="4">
    <location>
        <begin position="9"/>
        <end position="161"/>
    </location>
</feature>
<evidence type="ECO:0000256" key="1">
    <source>
        <dbReference type="ARBA" id="ARBA00008791"/>
    </source>
</evidence>
<comment type="similarity">
    <text evidence="1">Belongs to the universal stress protein A family.</text>
</comment>
<dbReference type="AlphaFoldDB" id="A0AA41UJ08"/>
<dbReference type="SUPFAM" id="SSF52402">
    <property type="entry name" value="Adenine nucleotide alpha hydrolases-like"/>
    <property type="match status" value="1"/>
</dbReference>
<dbReference type="PRINTS" id="PR01438">
    <property type="entry name" value="UNVRSLSTRESS"/>
</dbReference>
<dbReference type="Gene3D" id="3.40.50.620">
    <property type="entry name" value="HUPs"/>
    <property type="match status" value="1"/>
</dbReference>
<accession>A0AA41UJ08</accession>
<reference evidence="5" key="1">
    <citation type="submission" date="2022-04" db="EMBL/GenBank/DDBJ databases">
        <title>Desulfatitalea alkaliphila sp. nov., a novel anaerobic sulfate-reducing bacterium isolated from terrestrial mud volcano, Taman Peninsula, Russia.</title>
        <authorList>
            <person name="Khomyakova M.A."/>
            <person name="Merkel A.Y."/>
            <person name="Slobodkin A.I."/>
        </authorList>
    </citation>
    <scope>NUCLEOTIDE SEQUENCE</scope>
    <source>
        <strain evidence="5">M08but</strain>
    </source>
</reference>
<evidence type="ECO:0000259" key="4">
    <source>
        <dbReference type="Pfam" id="PF00582"/>
    </source>
</evidence>
<proteinExistence type="inferred from homology"/>
<protein>
    <submittedName>
        <fullName evidence="5">Universal stress protein</fullName>
    </submittedName>
</protein>
<dbReference type="CDD" id="cd00293">
    <property type="entry name" value="USP-like"/>
    <property type="match status" value="1"/>
</dbReference>
<dbReference type="EMBL" id="JALJRB010000012">
    <property type="protein sequence ID" value="MCJ8501345.1"/>
    <property type="molecule type" value="Genomic_DNA"/>
</dbReference>
<dbReference type="InterPro" id="IPR006015">
    <property type="entry name" value="Universal_stress_UspA"/>
</dbReference>
<dbReference type="Proteomes" id="UP001165427">
    <property type="component" value="Unassembled WGS sequence"/>
</dbReference>
<dbReference type="PANTHER" id="PTHR46268">
    <property type="entry name" value="STRESS RESPONSE PROTEIN NHAX"/>
    <property type="match status" value="1"/>
</dbReference>
<dbReference type="RefSeq" id="WP_246908714.1">
    <property type="nucleotide sequence ID" value="NZ_JALJRB010000012.1"/>
</dbReference>